<dbReference type="Proteomes" id="UP000305888">
    <property type="component" value="Chromosome"/>
</dbReference>
<organism evidence="1 2">
    <name type="scientific">Paroceanicella profunda</name>
    <dbReference type="NCBI Taxonomy" id="2579971"/>
    <lineage>
        <taxon>Bacteria</taxon>
        <taxon>Pseudomonadati</taxon>
        <taxon>Pseudomonadota</taxon>
        <taxon>Alphaproteobacteria</taxon>
        <taxon>Rhodobacterales</taxon>
        <taxon>Paracoccaceae</taxon>
        <taxon>Paroceanicella</taxon>
    </lineage>
</organism>
<evidence type="ECO:0000313" key="2">
    <source>
        <dbReference type="Proteomes" id="UP000305888"/>
    </source>
</evidence>
<reference evidence="1 2" key="1">
    <citation type="submission" date="2019-06" db="EMBL/GenBank/DDBJ databases">
        <title>Genome sequence of Rhodobacteraceae bacterium D4M1.</title>
        <authorList>
            <person name="Cao J."/>
        </authorList>
    </citation>
    <scope>NUCLEOTIDE SEQUENCE [LARGE SCALE GENOMIC DNA]</scope>
    <source>
        <strain evidence="1 2">D4M1</strain>
    </source>
</reference>
<keyword evidence="2" id="KW-1185">Reference proteome</keyword>
<accession>A0A5B8FGI3</accession>
<dbReference type="KEGG" id="ppru:FDP22_05375"/>
<dbReference type="OrthoDB" id="9881478at2"/>
<proteinExistence type="predicted"/>
<evidence type="ECO:0000313" key="1">
    <source>
        <dbReference type="EMBL" id="QDL91261.1"/>
    </source>
</evidence>
<protein>
    <submittedName>
        <fullName evidence="1">Uncharacterized protein</fullName>
    </submittedName>
</protein>
<dbReference type="AlphaFoldDB" id="A0A5B8FGI3"/>
<dbReference type="EMBL" id="CP040818">
    <property type="protein sequence ID" value="QDL91261.1"/>
    <property type="molecule type" value="Genomic_DNA"/>
</dbReference>
<sequence>MNDSQFAHRDQTPLATGVLREKIGIVRLLLGDTVPGCPVSLLAEPDPSVCGLLLGADPALPLLAREAEAATCPPVRLWITAPVLDGLLAARPAALPTILGLLGLERLVVLVEDEDDPTVAARVARLAGLGILGPRMVCGGPLLGRDTGHALGFTYAAPRHARPGKV</sequence>
<gene>
    <name evidence="1" type="ORF">FDP22_05375</name>
</gene>
<dbReference type="RefSeq" id="WP_138575659.1">
    <property type="nucleotide sequence ID" value="NZ_CP040818.1"/>
</dbReference>
<name>A0A5B8FGI3_9RHOB</name>